<dbReference type="EMBL" id="APND01000003">
    <property type="protein sequence ID" value="MES1929985.1"/>
    <property type="molecule type" value="Genomic_DNA"/>
</dbReference>
<dbReference type="Gene3D" id="1.10.10.10">
    <property type="entry name" value="Winged helix-like DNA-binding domain superfamily/Winged helix DNA-binding domain"/>
    <property type="match status" value="1"/>
</dbReference>
<dbReference type="PROSITE" id="PS50995">
    <property type="entry name" value="HTH_MARR_2"/>
    <property type="match status" value="1"/>
</dbReference>
<dbReference type="PANTHER" id="PTHR42756">
    <property type="entry name" value="TRANSCRIPTIONAL REGULATOR, MARR"/>
    <property type="match status" value="1"/>
</dbReference>
<dbReference type="PRINTS" id="PR00598">
    <property type="entry name" value="HTHMARR"/>
</dbReference>
<keyword evidence="2" id="KW-0238">DNA-binding</keyword>
<dbReference type="InterPro" id="IPR036390">
    <property type="entry name" value="WH_DNA-bd_sf"/>
</dbReference>
<protein>
    <submittedName>
        <fullName evidence="6">MarR family transcriptional regulator</fullName>
    </submittedName>
</protein>
<evidence type="ECO:0000313" key="7">
    <source>
        <dbReference type="Proteomes" id="UP001460888"/>
    </source>
</evidence>
<organism evidence="6 7">
    <name type="scientific">Salinisphaera dokdonensis CL-ES53</name>
    <dbReference type="NCBI Taxonomy" id="1304272"/>
    <lineage>
        <taxon>Bacteria</taxon>
        <taxon>Pseudomonadati</taxon>
        <taxon>Pseudomonadota</taxon>
        <taxon>Gammaproteobacteria</taxon>
        <taxon>Salinisphaerales</taxon>
        <taxon>Salinisphaeraceae</taxon>
        <taxon>Salinisphaera</taxon>
    </lineage>
</organism>
<name>A0ABV2B2X8_9GAMM</name>
<feature type="domain" description="HTH marR-type" evidence="5">
    <location>
        <begin position="9"/>
        <end position="140"/>
    </location>
</feature>
<dbReference type="SUPFAM" id="SSF46785">
    <property type="entry name" value="Winged helix' DNA-binding domain"/>
    <property type="match status" value="1"/>
</dbReference>
<sequence length="160" mass="17901">MNSEQPRPRGCTNFKLRQLGRVVARHYDDYLGQAGLKGTQYSLLSQVVTAGPLRAGELARVMRLDNSTLTRTLDTLERQGWIVRRVGEDGRSRVIEATDAGIARRDEAKRCWKQAQQSLNARIGEAEVVRLHQLLDELTEALEDDPDQDDVEDAAASRAS</sequence>
<dbReference type="PANTHER" id="PTHR42756:SF1">
    <property type="entry name" value="TRANSCRIPTIONAL REPRESSOR OF EMRAB OPERON"/>
    <property type="match status" value="1"/>
</dbReference>
<proteinExistence type="predicted"/>
<keyword evidence="3" id="KW-0804">Transcription</keyword>
<dbReference type="InterPro" id="IPR036388">
    <property type="entry name" value="WH-like_DNA-bd_sf"/>
</dbReference>
<feature type="region of interest" description="Disordered" evidence="4">
    <location>
        <begin position="140"/>
        <end position="160"/>
    </location>
</feature>
<gene>
    <name evidence="6" type="ORF">SADO_12044</name>
</gene>
<dbReference type="InterPro" id="IPR000835">
    <property type="entry name" value="HTH_MarR-typ"/>
</dbReference>
<comment type="caution">
    <text evidence="6">The sequence shown here is derived from an EMBL/GenBank/DDBJ whole genome shotgun (WGS) entry which is preliminary data.</text>
</comment>
<dbReference type="RefSeq" id="WP_353111737.1">
    <property type="nucleotide sequence ID" value="NZ_APND01000003.1"/>
</dbReference>
<evidence type="ECO:0000256" key="3">
    <source>
        <dbReference type="ARBA" id="ARBA00023163"/>
    </source>
</evidence>
<accession>A0ABV2B2X8</accession>
<evidence type="ECO:0000256" key="1">
    <source>
        <dbReference type="ARBA" id="ARBA00023015"/>
    </source>
</evidence>
<dbReference type="Proteomes" id="UP001460888">
    <property type="component" value="Unassembled WGS sequence"/>
</dbReference>
<keyword evidence="1" id="KW-0805">Transcription regulation</keyword>
<dbReference type="Pfam" id="PF01047">
    <property type="entry name" value="MarR"/>
    <property type="match status" value="1"/>
</dbReference>
<evidence type="ECO:0000259" key="5">
    <source>
        <dbReference type="PROSITE" id="PS50995"/>
    </source>
</evidence>
<reference evidence="6 7" key="1">
    <citation type="submission" date="2013-03" db="EMBL/GenBank/DDBJ databases">
        <title>Salinisphaera dokdonensis CL-ES53 Genome Sequencing.</title>
        <authorList>
            <person name="Li C."/>
            <person name="Lai Q."/>
            <person name="Shao Z."/>
        </authorList>
    </citation>
    <scope>NUCLEOTIDE SEQUENCE [LARGE SCALE GENOMIC DNA]</scope>
    <source>
        <strain evidence="6 7">CL-ES53</strain>
    </source>
</reference>
<evidence type="ECO:0000313" key="6">
    <source>
        <dbReference type="EMBL" id="MES1929985.1"/>
    </source>
</evidence>
<feature type="compositionally biased region" description="Acidic residues" evidence="4">
    <location>
        <begin position="140"/>
        <end position="153"/>
    </location>
</feature>
<evidence type="ECO:0000256" key="4">
    <source>
        <dbReference type="SAM" id="MobiDB-lite"/>
    </source>
</evidence>
<dbReference type="SMART" id="SM00347">
    <property type="entry name" value="HTH_MARR"/>
    <property type="match status" value="1"/>
</dbReference>
<keyword evidence="7" id="KW-1185">Reference proteome</keyword>
<evidence type="ECO:0000256" key="2">
    <source>
        <dbReference type="ARBA" id="ARBA00023125"/>
    </source>
</evidence>